<comment type="similarity">
    <text evidence="1">Belongs to the 'phage' integrase family.</text>
</comment>
<evidence type="ECO:0000256" key="5">
    <source>
        <dbReference type="SAM" id="MobiDB-lite"/>
    </source>
</evidence>
<dbReference type="Pfam" id="PF20172">
    <property type="entry name" value="DUF6538"/>
    <property type="match status" value="1"/>
</dbReference>
<sequence length="423" mass="48164">MSSPYLLKSRHGIYYFRLVIPVPLRVVIGKTELRRSLKTRSKREALLKSARLLLEAQELLGSAEGRGTGSDPTPAFTGATRPPSNTTLSAPVPTLSQFFESYRQFQLVQGVSLKTLDDKEAVVRLLLFICQDKRIDYYTIGDAKLFREKALLLPPLALRTLQKHPNKVLSDLIGKVEPTISITTYNNYIKNLSTIFSYAQKEEILYSNPFANMRIKNPVRVSSYRDVFTPSEVALIFKKTSHYRESKQSFKYWLPRLAYYTGARLNELCQLCKQDIKLINDVPCIHIQAVSPNQRIKNSSSERAIPLHSKLVEFGFNEWVENQDNQIFPMLRYSDKHGYSATPSRWFGRFKADIGLFEDGAGKKDFHSFRHTVADELKQKGVSENLIGGILGHTTGGINNTRYGKDFKPEVLKPVIELLAHCR</sequence>
<dbReference type="CDD" id="cd01184">
    <property type="entry name" value="INT_C_like_1"/>
    <property type="match status" value="1"/>
</dbReference>
<dbReference type="Pfam" id="PF00589">
    <property type="entry name" value="Phage_integrase"/>
    <property type="match status" value="1"/>
</dbReference>
<comment type="caution">
    <text evidence="7">The sequence shown here is derived from an EMBL/GenBank/DDBJ whole genome shotgun (WGS) entry which is preliminary data.</text>
</comment>
<gene>
    <name evidence="7" type="ORF">MLE19_03500</name>
</gene>
<dbReference type="EMBL" id="JAKVTW010000001">
    <property type="protein sequence ID" value="MCH4810389.1"/>
    <property type="molecule type" value="Genomic_DNA"/>
</dbReference>
<dbReference type="Gene3D" id="1.10.150.130">
    <property type="match status" value="1"/>
</dbReference>
<organism evidence="7 8">
    <name type="scientific">Vreelandella neptunia</name>
    <dbReference type="NCBI Taxonomy" id="115551"/>
    <lineage>
        <taxon>Bacteria</taxon>
        <taxon>Pseudomonadati</taxon>
        <taxon>Pseudomonadota</taxon>
        <taxon>Gammaproteobacteria</taxon>
        <taxon>Oceanospirillales</taxon>
        <taxon>Halomonadaceae</taxon>
        <taxon>Vreelandella</taxon>
    </lineage>
</organism>
<evidence type="ECO:0000256" key="2">
    <source>
        <dbReference type="ARBA" id="ARBA00022908"/>
    </source>
</evidence>
<feature type="region of interest" description="Disordered" evidence="5">
    <location>
        <begin position="63"/>
        <end position="87"/>
    </location>
</feature>
<evidence type="ECO:0000313" key="7">
    <source>
        <dbReference type="EMBL" id="MCH4810389.1"/>
    </source>
</evidence>
<dbReference type="Gene3D" id="1.10.443.10">
    <property type="entry name" value="Intergrase catalytic core"/>
    <property type="match status" value="1"/>
</dbReference>
<accession>A0ABS9S2Q2</accession>
<evidence type="ECO:0000256" key="3">
    <source>
        <dbReference type="ARBA" id="ARBA00023125"/>
    </source>
</evidence>
<dbReference type="PANTHER" id="PTHR30349:SF41">
    <property type="entry name" value="INTEGRASE_RECOMBINASE PROTEIN MJ0367-RELATED"/>
    <property type="match status" value="1"/>
</dbReference>
<name>A0ABS9S2Q2_9GAMM</name>
<dbReference type="InterPro" id="IPR002104">
    <property type="entry name" value="Integrase_catalytic"/>
</dbReference>
<keyword evidence="2" id="KW-0229">DNA integration</keyword>
<dbReference type="PROSITE" id="PS51898">
    <property type="entry name" value="TYR_RECOMBINASE"/>
    <property type="match status" value="1"/>
</dbReference>
<proteinExistence type="inferred from homology"/>
<dbReference type="InterPro" id="IPR050090">
    <property type="entry name" value="Tyrosine_recombinase_XerCD"/>
</dbReference>
<evidence type="ECO:0000256" key="4">
    <source>
        <dbReference type="ARBA" id="ARBA00023172"/>
    </source>
</evidence>
<dbReference type="Proteomes" id="UP001320609">
    <property type="component" value="Unassembled WGS sequence"/>
</dbReference>
<dbReference type="InterPro" id="IPR013762">
    <property type="entry name" value="Integrase-like_cat_sf"/>
</dbReference>
<evidence type="ECO:0000256" key="1">
    <source>
        <dbReference type="ARBA" id="ARBA00008857"/>
    </source>
</evidence>
<dbReference type="InterPro" id="IPR046668">
    <property type="entry name" value="DUF6538"/>
</dbReference>
<dbReference type="InterPro" id="IPR011010">
    <property type="entry name" value="DNA_brk_join_enz"/>
</dbReference>
<dbReference type="RefSeq" id="WP_240716668.1">
    <property type="nucleotide sequence ID" value="NZ_JAKVTW010000001.1"/>
</dbReference>
<keyword evidence="3" id="KW-0238">DNA-binding</keyword>
<protein>
    <submittedName>
        <fullName evidence="7">Site-specific integrase</fullName>
    </submittedName>
</protein>
<keyword evidence="4" id="KW-0233">DNA recombination</keyword>
<evidence type="ECO:0000259" key="6">
    <source>
        <dbReference type="PROSITE" id="PS51898"/>
    </source>
</evidence>
<dbReference type="InterPro" id="IPR010998">
    <property type="entry name" value="Integrase_recombinase_N"/>
</dbReference>
<dbReference type="SUPFAM" id="SSF56349">
    <property type="entry name" value="DNA breaking-rejoining enzymes"/>
    <property type="match status" value="1"/>
</dbReference>
<keyword evidence="8" id="KW-1185">Reference proteome</keyword>
<feature type="domain" description="Tyr recombinase" evidence="6">
    <location>
        <begin position="223"/>
        <end position="417"/>
    </location>
</feature>
<evidence type="ECO:0000313" key="8">
    <source>
        <dbReference type="Proteomes" id="UP001320609"/>
    </source>
</evidence>
<dbReference type="PANTHER" id="PTHR30349">
    <property type="entry name" value="PHAGE INTEGRASE-RELATED"/>
    <property type="match status" value="1"/>
</dbReference>
<reference evidence="7 8" key="1">
    <citation type="submission" date="2022-03" db="EMBL/GenBank/DDBJ databases">
        <title>Genomic signatures underlying metal tolerance in selected Arctic bacterial isolates.</title>
        <authorList>
            <person name="Thomas F.A."/>
            <person name="Venkatachalam S."/>
            <person name="Krishnan K.P."/>
        </authorList>
    </citation>
    <scope>NUCLEOTIDE SEQUENCE [LARGE SCALE GENOMIC DNA]</scope>
    <source>
        <strain evidence="7 8">HM116</strain>
    </source>
</reference>